<dbReference type="Proteomes" id="UP001311799">
    <property type="component" value="Unassembled WGS sequence"/>
</dbReference>
<gene>
    <name evidence="1" type="ORF">RS030_7990</name>
</gene>
<name>A0AAV9XT78_9CRYT</name>
<sequence>MKEHYYHAHSPGTDEIIRSGKYSRKSAPPVIRAIPRTNKRFTKSPFTAEQMEKISSEYISTYKDIYKDSVIAYTEKKIKSKKKCEIFRKFMFGRENNYFDNLKKCIIYDTDWMKEKKRRDESELINYTNNEIVSTSDIYLLSSVISDKVIEQRNLLLKLKKFWKDFPTQLKMRANIEKELLMNEIGTTIPKKNVTNDFKVDIEKKSNSLICSENVDIQNFQDFTLEQLEQMNLIVDGYDITIGKLSSMVEKLSDRVEQILGAEKRLHNVANALIANSARTNRDNAPRQLQKNKM</sequence>
<dbReference type="EMBL" id="JAWDEY010000035">
    <property type="protein sequence ID" value="KAK6587963.1"/>
    <property type="molecule type" value="Genomic_DNA"/>
</dbReference>
<keyword evidence="2" id="KW-1185">Reference proteome</keyword>
<accession>A0AAV9XT78</accession>
<proteinExistence type="predicted"/>
<comment type="caution">
    <text evidence="1">The sequence shown here is derived from an EMBL/GenBank/DDBJ whole genome shotgun (WGS) entry which is preliminary data.</text>
</comment>
<evidence type="ECO:0000313" key="1">
    <source>
        <dbReference type="EMBL" id="KAK6587963.1"/>
    </source>
</evidence>
<organism evidence="1 2">
    <name type="scientific">Cryptosporidium xiaoi</name>
    <dbReference type="NCBI Taxonomy" id="659607"/>
    <lineage>
        <taxon>Eukaryota</taxon>
        <taxon>Sar</taxon>
        <taxon>Alveolata</taxon>
        <taxon>Apicomplexa</taxon>
        <taxon>Conoidasida</taxon>
        <taxon>Coccidia</taxon>
        <taxon>Eucoccidiorida</taxon>
        <taxon>Eimeriorina</taxon>
        <taxon>Cryptosporidiidae</taxon>
        <taxon>Cryptosporidium</taxon>
    </lineage>
</organism>
<dbReference type="AlphaFoldDB" id="A0AAV9XT78"/>
<reference evidence="1 2" key="1">
    <citation type="submission" date="2023-10" db="EMBL/GenBank/DDBJ databases">
        <title>Comparative genomics analysis reveals potential genetic determinants of host preference in Cryptosporidium xiaoi.</title>
        <authorList>
            <person name="Xiao L."/>
            <person name="Li J."/>
        </authorList>
    </citation>
    <scope>NUCLEOTIDE SEQUENCE [LARGE SCALE GENOMIC DNA]</scope>
    <source>
        <strain evidence="1 2">52996</strain>
    </source>
</reference>
<protein>
    <submittedName>
        <fullName evidence="1">Uncharacterized protein</fullName>
    </submittedName>
</protein>
<evidence type="ECO:0000313" key="2">
    <source>
        <dbReference type="Proteomes" id="UP001311799"/>
    </source>
</evidence>